<name>A0A9Q5N507_SANBA</name>
<protein>
    <submittedName>
        <fullName evidence="2">Uncharacterized protein</fullName>
    </submittedName>
</protein>
<feature type="region of interest" description="Disordered" evidence="1">
    <location>
        <begin position="1"/>
        <end position="31"/>
    </location>
</feature>
<dbReference type="EMBL" id="LNZH02000214">
    <property type="protein sequence ID" value="OCB84798.1"/>
    <property type="molecule type" value="Genomic_DNA"/>
</dbReference>
<feature type="compositionally biased region" description="Low complexity" evidence="1">
    <location>
        <begin position="1"/>
        <end position="15"/>
    </location>
</feature>
<sequence>MDVSMSSPLAASMSMDVDGNTSGEGASAGQCPHVDTAFAVEAARLSMLRKYKSAVAWGASSSGRAAKRRKARG</sequence>
<comment type="caution">
    <text evidence="2">The sequence shown here is derived from an EMBL/GenBank/DDBJ whole genome shotgun (WGS) entry which is preliminary data.</text>
</comment>
<organism evidence="2 3">
    <name type="scientific">Sanghuangporus baumii</name>
    <name type="common">Phellinus baumii</name>
    <dbReference type="NCBI Taxonomy" id="108892"/>
    <lineage>
        <taxon>Eukaryota</taxon>
        <taxon>Fungi</taxon>
        <taxon>Dikarya</taxon>
        <taxon>Basidiomycota</taxon>
        <taxon>Agaricomycotina</taxon>
        <taxon>Agaricomycetes</taxon>
        <taxon>Hymenochaetales</taxon>
        <taxon>Hymenochaetaceae</taxon>
        <taxon>Sanghuangporus</taxon>
    </lineage>
</organism>
<evidence type="ECO:0000313" key="2">
    <source>
        <dbReference type="EMBL" id="OCB84798.1"/>
    </source>
</evidence>
<proteinExistence type="predicted"/>
<dbReference type="Proteomes" id="UP000757232">
    <property type="component" value="Unassembled WGS sequence"/>
</dbReference>
<evidence type="ECO:0000313" key="3">
    <source>
        <dbReference type="Proteomes" id="UP000757232"/>
    </source>
</evidence>
<keyword evidence="3" id="KW-1185">Reference proteome</keyword>
<evidence type="ECO:0000256" key="1">
    <source>
        <dbReference type="SAM" id="MobiDB-lite"/>
    </source>
</evidence>
<accession>A0A9Q5N507</accession>
<reference evidence="2" key="1">
    <citation type="submission" date="2016-06" db="EMBL/GenBank/DDBJ databases">
        <title>Draft Genome sequence of the fungus Inonotus baumii.</title>
        <authorList>
            <person name="Zhu H."/>
            <person name="Lin W."/>
        </authorList>
    </citation>
    <scope>NUCLEOTIDE SEQUENCE</scope>
    <source>
        <strain evidence="2">821</strain>
    </source>
</reference>
<gene>
    <name evidence="2" type="ORF">A7U60_g8323</name>
</gene>
<dbReference type="AlphaFoldDB" id="A0A9Q5N507"/>